<sequence>MPSLTGAAISLLAHRDDGNTDSNGVDSPYGYTPTEAICIMFLVLFSLSTVIHAGQATYYRMWWLFPSVILGGIGEMLGWTGRLWNSHNVNLQTPFTIEISTTIVSPTFILAANFVIFGRIIDYLGTGYSRLPARLYSRILVTCDVISLFVQAAGGGIASAATTLDGANRGARIMLAGIVFQFIIITLYVALATEFLVRYIYDNPFTGRTDSSPRGGMTLRARIMLGALGFNTLCLFIRAIYRIIELSDGWTGRVIHTQVYFNVLDGGMVVLAIYTFNCIHPGMFLPQRPSTVGGLEGGVTPAYIENKNKVASSGYTSAANSTIVGSH</sequence>
<organism evidence="1 2">
    <name type="scientific">Pluteus cervinus</name>
    <dbReference type="NCBI Taxonomy" id="181527"/>
    <lineage>
        <taxon>Eukaryota</taxon>
        <taxon>Fungi</taxon>
        <taxon>Dikarya</taxon>
        <taxon>Basidiomycota</taxon>
        <taxon>Agaricomycotina</taxon>
        <taxon>Agaricomycetes</taxon>
        <taxon>Agaricomycetidae</taxon>
        <taxon>Agaricales</taxon>
        <taxon>Pluteineae</taxon>
        <taxon>Pluteaceae</taxon>
        <taxon>Pluteus</taxon>
    </lineage>
</organism>
<evidence type="ECO:0000313" key="2">
    <source>
        <dbReference type="Proteomes" id="UP000308600"/>
    </source>
</evidence>
<proteinExistence type="predicted"/>
<keyword evidence="2" id="KW-1185">Reference proteome</keyword>
<dbReference type="EMBL" id="ML208337">
    <property type="protein sequence ID" value="TFK69089.1"/>
    <property type="molecule type" value="Genomic_DNA"/>
</dbReference>
<dbReference type="Proteomes" id="UP000308600">
    <property type="component" value="Unassembled WGS sequence"/>
</dbReference>
<gene>
    <name evidence="1" type="ORF">BDN72DRAFT_768434</name>
</gene>
<protein>
    <submittedName>
        <fullName evidence="1">RTA1-domain-containing protein</fullName>
    </submittedName>
</protein>
<accession>A0ACD3AUQ2</accession>
<name>A0ACD3AUQ2_9AGAR</name>
<evidence type="ECO:0000313" key="1">
    <source>
        <dbReference type="EMBL" id="TFK69089.1"/>
    </source>
</evidence>
<reference evidence="1 2" key="1">
    <citation type="journal article" date="2019" name="Nat. Ecol. Evol.">
        <title>Megaphylogeny resolves global patterns of mushroom evolution.</title>
        <authorList>
            <person name="Varga T."/>
            <person name="Krizsan K."/>
            <person name="Foldi C."/>
            <person name="Dima B."/>
            <person name="Sanchez-Garcia M."/>
            <person name="Sanchez-Ramirez S."/>
            <person name="Szollosi G.J."/>
            <person name="Szarkandi J.G."/>
            <person name="Papp V."/>
            <person name="Albert L."/>
            <person name="Andreopoulos W."/>
            <person name="Angelini C."/>
            <person name="Antonin V."/>
            <person name="Barry K.W."/>
            <person name="Bougher N.L."/>
            <person name="Buchanan P."/>
            <person name="Buyck B."/>
            <person name="Bense V."/>
            <person name="Catcheside P."/>
            <person name="Chovatia M."/>
            <person name="Cooper J."/>
            <person name="Damon W."/>
            <person name="Desjardin D."/>
            <person name="Finy P."/>
            <person name="Geml J."/>
            <person name="Haridas S."/>
            <person name="Hughes K."/>
            <person name="Justo A."/>
            <person name="Karasinski D."/>
            <person name="Kautmanova I."/>
            <person name="Kiss B."/>
            <person name="Kocsube S."/>
            <person name="Kotiranta H."/>
            <person name="LaButti K.M."/>
            <person name="Lechner B.E."/>
            <person name="Liimatainen K."/>
            <person name="Lipzen A."/>
            <person name="Lukacs Z."/>
            <person name="Mihaltcheva S."/>
            <person name="Morgado L.N."/>
            <person name="Niskanen T."/>
            <person name="Noordeloos M.E."/>
            <person name="Ohm R.A."/>
            <person name="Ortiz-Santana B."/>
            <person name="Ovrebo C."/>
            <person name="Racz N."/>
            <person name="Riley R."/>
            <person name="Savchenko A."/>
            <person name="Shiryaev A."/>
            <person name="Soop K."/>
            <person name="Spirin V."/>
            <person name="Szebenyi C."/>
            <person name="Tomsovsky M."/>
            <person name="Tulloss R.E."/>
            <person name="Uehling J."/>
            <person name="Grigoriev I.V."/>
            <person name="Vagvolgyi C."/>
            <person name="Papp T."/>
            <person name="Martin F.M."/>
            <person name="Miettinen O."/>
            <person name="Hibbett D.S."/>
            <person name="Nagy L.G."/>
        </authorList>
    </citation>
    <scope>NUCLEOTIDE SEQUENCE [LARGE SCALE GENOMIC DNA]</scope>
    <source>
        <strain evidence="1 2">NL-1719</strain>
    </source>
</reference>